<comment type="caution">
    <text evidence="7">The sequence shown here is derived from an EMBL/GenBank/DDBJ whole genome shotgun (WGS) entry which is preliminary data.</text>
</comment>
<dbReference type="Proteomes" id="UP000279275">
    <property type="component" value="Unassembled WGS sequence"/>
</dbReference>
<evidence type="ECO:0000313" key="8">
    <source>
        <dbReference type="Proteomes" id="UP000279275"/>
    </source>
</evidence>
<evidence type="ECO:0000256" key="2">
    <source>
        <dbReference type="ARBA" id="ARBA00010790"/>
    </source>
</evidence>
<protein>
    <submittedName>
        <fullName evidence="7">GMC family oxidoreductase</fullName>
    </submittedName>
</protein>
<dbReference type="InterPro" id="IPR036188">
    <property type="entry name" value="FAD/NAD-bd_sf"/>
</dbReference>
<dbReference type="Pfam" id="PF05199">
    <property type="entry name" value="GMC_oxred_C"/>
    <property type="match status" value="1"/>
</dbReference>
<sequence>MRIGELDRAGDAELTADVCVIGSGPAGITVASELAGSGLAVLVLESGGRQEDPADEELNDYDNAGAARATPLQSARNRMLGGSTHTWSGRCGYFDDIDYAPRSWVPDSGWPIGAAELRPYLDRGARHLGLGPGSGFNDDAFWALAGRARPAGELDAELLRPYFWQISRDPVDRFDCLRLGPHLAERTAPGVRVLLHATVTHLTTDPAGGRVHEVEVTGADGRVRIVRAQRFVLAAGGIENARLLLASRRIVPAGVGNRHDRVGRYLMDHRCGVVATLGPTGDVGRFGKYVVRTAQGSHTFLHGVALSEAIQRREELLNCALWFQEVPSADDPWDSVKRLLRGRGDRHDLRRAVADAGLLARGARRRLFQHTGLPRRLDRIELRCMLEQPPDPDSRITLSERTDRLGQPVARIDWRTHPAEDRTARRAAGLAVAEFARLGCPAPELADWARPGSELAVPLTDWAHPTGATRMSSDPRHGVVDVNCRVHGVENLYIAGSSVFPTAGHANPTLTAVALAVRLADTLKALSGRS</sequence>
<dbReference type="PANTHER" id="PTHR42784:SF1">
    <property type="entry name" value="PYRANOSE 2-OXIDASE"/>
    <property type="match status" value="1"/>
</dbReference>
<evidence type="ECO:0000259" key="6">
    <source>
        <dbReference type="Pfam" id="PF05199"/>
    </source>
</evidence>
<dbReference type="InterPro" id="IPR007867">
    <property type="entry name" value="GMC_OxRtase_C"/>
</dbReference>
<keyword evidence="5" id="KW-0560">Oxidoreductase</keyword>
<dbReference type="AlphaFoldDB" id="A0A3M2L4R9"/>
<organism evidence="7 8">
    <name type="scientific">Nocardia stercoris</name>
    <dbReference type="NCBI Taxonomy" id="2483361"/>
    <lineage>
        <taxon>Bacteria</taxon>
        <taxon>Bacillati</taxon>
        <taxon>Actinomycetota</taxon>
        <taxon>Actinomycetes</taxon>
        <taxon>Mycobacteriales</taxon>
        <taxon>Nocardiaceae</taxon>
        <taxon>Nocardia</taxon>
    </lineage>
</organism>
<name>A0A3M2L4R9_9NOCA</name>
<accession>A0A3M2L4R9</accession>
<dbReference type="Gene3D" id="3.50.50.60">
    <property type="entry name" value="FAD/NAD(P)-binding domain"/>
    <property type="match status" value="2"/>
</dbReference>
<evidence type="ECO:0000313" key="7">
    <source>
        <dbReference type="EMBL" id="RMI32571.1"/>
    </source>
</evidence>
<keyword evidence="3" id="KW-0285">Flavoprotein</keyword>
<evidence type="ECO:0000256" key="5">
    <source>
        <dbReference type="ARBA" id="ARBA00023002"/>
    </source>
</evidence>
<comment type="similarity">
    <text evidence="2">Belongs to the GMC oxidoreductase family.</text>
</comment>
<dbReference type="GO" id="GO:0016614">
    <property type="term" value="F:oxidoreductase activity, acting on CH-OH group of donors"/>
    <property type="evidence" value="ECO:0007669"/>
    <property type="project" value="InterPro"/>
</dbReference>
<keyword evidence="4" id="KW-0274">FAD</keyword>
<dbReference type="EMBL" id="RFFH01000004">
    <property type="protein sequence ID" value="RMI32571.1"/>
    <property type="molecule type" value="Genomic_DNA"/>
</dbReference>
<dbReference type="OrthoDB" id="9798604at2"/>
<dbReference type="PRINTS" id="PR00420">
    <property type="entry name" value="RNGMNOXGNASE"/>
</dbReference>
<comment type="cofactor">
    <cofactor evidence="1">
        <name>FAD</name>
        <dbReference type="ChEBI" id="CHEBI:57692"/>
    </cofactor>
</comment>
<keyword evidence="8" id="KW-1185">Reference proteome</keyword>
<feature type="domain" description="Glucose-methanol-choline oxidoreductase C-terminal" evidence="6">
    <location>
        <begin position="390"/>
        <end position="516"/>
    </location>
</feature>
<dbReference type="RefSeq" id="WP_122187954.1">
    <property type="nucleotide sequence ID" value="NZ_RFFH01000004.1"/>
</dbReference>
<gene>
    <name evidence="7" type="ORF">EBN03_11350</name>
</gene>
<proteinExistence type="inferred from homology"/>
<evidence type="ECO:0000256" key="3">
    <source>
        <dbReference type="ARBA" id="ARBA00022630"/>
    </source>
</evidence>
<dbReference type="PANTHER" id="PTHR42784">
    <property type="entry name" value="PYRANOSE 2-OXIDASE"/>
    <property type="match status" value="1"/>
</dbReference>
<dbReference type="SUPFAM" id="SSF51905">
    <property type="entry name" value="FAD/NAD(P)-binding domain"/>
    <property type="match status" value="1"/>
</dbReference>
<evidence type="ECO:0000256" key="4">
    <source>
        <dbReference type="ARBA" id="ARBA00022827"/>
    </source>
</evidence>
<dbReference type="InterPro" id="IPR051473">
    <property type="entry name" value="P2Ox-like"/>
</dbReference>
<reference evidence="7 8" key="1">
    <citation type="submission" date="2018-10" db="EMBL/GenBank/DDBJ databases">
        <title>Isolation from cow dung.</title>
        <authorList>
            <person name="Ling L."/>
        </authorList>
    </citation>
    <scope>NUCLEOTIDE SEQUENCE [LARGE SCALE GENOMIC DNA]</scope>
    <source>
        <strain evidence="7 8">NEAU-LL90</strain>
    </source>
</reference>
<evidence type="ECO:0000256" key="1">
    <source>
        <dbReference type="ARBA" id="ARBA00001974"/>
    </source>
</evidence>